<reference evidence="1" key="2">
    <citation type="submission" date="2014-03" db="EMBL/GenBank/DDBJ databases">
        <title>The Genome Annotation of Fusarium oxysporum PHW808.</title>
        <authorList>
            <consortium name="The Broad Institute Genomics Platform"/>
            <person name="Ma L.-J."/>
            <person name="Corby-Kistler H."/>
            <person name="Broz K."/>
            <person name="Gale L.R."/>
            <person name="Jonkers W."/>
            <person name="O'Donnell K."/>
            <person name="Ploetz R."/>
            <person name="Steinberg C."/>
            <person name="Schwartz D.C."/>
            <person name="VanEtten H."/>
            <person name="Zhou S."/>
            <person name="Young S.K."/>
            <person name="Zeng Q."/>
            <person name="Gargeya S."/>
            <person name="Fitzgerald M."/>
            <person name="Abouelleil A."/>
            <person name="Alvarado L."/>
            <person name="Chapman S.B."/>
            <person name="Gainer-Dewar J."/>
            <person name="Goldberg J."/>
            <person name="Griggs A."/>
            <person name="Gujja S."/>
            <person name="Hansen M."/>
            <person name="Howarth C."/>
            <person name="Imamovic A."/>
            <person name="Ireland A."/>
            <person name="Larimer J."/>
            <person name="McCowan C."/>
            <person name="Murphy C."/>
            <person name="Pearson M."/>
            <person name="Poon T.W."/>
            <person name="Priest M."/>
            <person name="Roberts A."/>
            <person name="Saif S."/>
            <person name="Shea T."/>
            <person name="Sykes S."/>
            <person name="Wortman J."/>
            <person name="Nusbaum C."/>
            <person name="Birren B."/>
        </authorList>
    </citation>
    <scope>NUCLEOTIDE SEQUENCE</scope>
    <source>
        <strain evidence="1">54008</strain>
    </source>
</reference>
<reference evidence="1" key="1">
    <citation type="submission" date="2011-11" db="EMBL/GenBank/DDBJ databases">
        <title>The Genome Sequence of Fusarium oxysporum PHW808.</title>
        <authorList>
            <consortium name="The Broad Institute Genome Sequencing Platform"/>
            <person name="Ma L.-J."/>
            <person name="Gale L.R."/>
            <person name="Schwartz D.C."/>
            <person name="Zhou S."/>
            <person name="Corby-Kistler H."/>
            <person name="Young S.K."/>
            <person name="Zeng Q."/>
            <person name="Gargeya S."/>
            <person name="Fitzgerald M."/>
            <person name="Haas B."/>
            <person name="Abouelleil A."/>
            <person name="Alvarado L."/>
            <person name="Arachchi H.M."/>
            <person name="Berlin A."/>
            <person name="Brown A."/>
            <person name="Chapman S.B."/>
            <person name="Chen Z."/>
            <person name="Dunbar C."/>
            <person name="Freedman E."/>
            <person name="Gearin G."/>
            <person name="Goldberg J."/>
            <person name="Griggs A."/>
            <person name="Gujja S."/>
            <person name="Heiman D."/>
            <person name="Howarth C."/>
            <person name="Larson L."/>
            <person name="Lui A."/>
            <person name="MacDonald P.J.P."/>
            <person name="Montmayeur A."/>
            <person name="Murphy C."/>
            <person name="Neiman D."/>
            <person name="Pearson M."/>
            <person name="Priest M."/>
            <person name="Roberts A."/>
            <person name="Saif S."/>
            <person name="Shea T."/>
            <person name="Shenoy N."/>
            <person name="Sisk P."/>
            <person name="Stolte C."/>
            <person name="Sykes S."/>
            <person name="Wortman J."/>
            <person name="Nusbaum C."/>
            <person name="Birren B."/>
        </authorList>
    </citation>
    <scope>NUCLEOTIDE SEQUENCE [LARGE SCALE GENOMIC DNA]</scope>
    <source>
        <strain evidence="1">54008</strain>
    </source>
</reference>
<organism evidence="1">
    <name type="scientific">Fusarium oxysporum f. sp. conglutinans race 2 54008</name>
    <dbReference type="NCBI Taxonomy" id="1089457"/>
    <lineage>
        <taxon>Eukaryota</taxon>
        <taxon>Fungi</taxon>
        <taxon>Dikarya</taxon>
        <taxon>Ascomycota</taxon>
        <taxon>Pezizomycotina</taxon>
        <taxon>Sordariomycetes</taxon>
        <taxon>Hypocreomycetidae</taxon>
        <taxon>Hypocreales</taxon>
        <taxon>Nectriaceae</taxon>
        <taxon>Fusarium</taxon>
        <taxon>Fusarium oxysporum species complex</taxon>
    </lineage>
</organism>
<protein>
    <submittedName>
        <fullName evidence="1">Uncharacterized protein</fullName>
    </submittedName>
</protein>
<dbReference type="EMBL" id="KK034490">
    <property type="protein sequence ID" value="EXL63985.1"/>
    <property type="molecule type" value="Genomic_DNA"/>
</dbReference>
<dbReference type="Proteomes" id="UP000030676">
    <property type="component" value="Unassembled WGS sequence"/>
</dbReference>
<sequence length="94" mass="10794">MRLQFADNMHSNKRACAPIYFEPQTIKDSALIKLDALQSLKQSQEWVDDSTIFLNEDGSFSHEVIEEGSFKARLDVDYWSHFLHMRGSGEGPKC</sequence>
<dbReference type="AlphaFoldDB" id="X0GVP0"/>
<gene>
    <name evidence="1" type="ORF">FOPG_19745</name>
</gene>
<proteinExistence type="predicted"/>
<evidence type="ECO:0000313" key="1">
    <source>
        <dbReference type="EMBL" id="EXL63985.1"/>
    </source>
</evidence>
<dbReference type="OrthoDB" id="4976371at2759"/>
<dbReference type="HOGENOM" id="CLU_185451_0_0_1"/>
<name>X0GVP0_FUSOX</name>
<accession>X0GVP0</accession>